<dbReference type="CDD" id="cd07302">
    <property type="entry name" value="CHD"/>
    <property type="match status" value="1"/>
</dbReference>
<dbReference type="InterPro" id="IPR027417">
    <property type="entry name" value="P-loop_NTPase"/>
</dbReference>
<feature type="compositionally biased region" description="Polar residues" evidence="3">
    <location>
        <begin position="1140"/>
        <end position="1149"/>
    </location>
</feature>
<dbReference type="Gene3D" id="3.30.70.1230">
    <property type="entry name" value="Nucleotide cyclase"/>
    <property type="match status" value="2"/>
</dbReference>
<evidence type="ECO:0000313" key="5">
    <source>
        <dbReference type="EMBL" id="GFR48148.1"/>
    </source>
</evidence>
<dbReference type="InterPro" id="IPR029787">
    <property type="entry name" value="Nucleotide_cyclase"/>
</dbReference>
<feature type="compositionally biased region" description="Basic and acidic residues" evidence="3">
    <location>
        <begin position="725"/>
        <end position="745"/>
    </location>
</feature>
<proteinExistence type="predicted"/>
<dbReference type="PANTHER" id="PTHR16305:SF28">
    <property type="entry name" value="GUANYLATE CYCLASE DOMAIN-CONTAINING PROTEIN"/>
    <property type="match status" value="1"/>
</dbReference>
<dbReference type="GO" id="GO:0035556">
    <property type="term" value="P:intracellular signal transduction"/>
    <property type="evidence" value="ECO:0007669"/>
    <property type="project" value="InterPro"/>
</dbReference>
<feature type="region of interest" description="Disordered" evidence="3">
    <location>
        <begin position="2447"/>
        <end position="2484"/>
    </location>
</feature>
<protein>
    <recommendedName>
        <fullName evidence="4">Guanylate cyclase domain-containing protein</fullName>
    </recommendedName>
</protein>
<feature type="compositionally biased region" description="Gly residues" evidence="3">
    <location>
        <begin position="2467"/>
        <end position="2478"/>
    </location>
</feature>
<feature type="region of interest" description="Disordered" evidence="3">
    <location>
        <begin position="921"/>
        <end position="1019"/>
    </location>
</feature>
<feature type="compositionally biased region" description="Acidic residues" evidence="3">
    <location>
        <begin position="951"/>
        <end position="963"/>
    </location>
</feature>
<dbReference type="SUPFAM" id="SSF52540">
    <property type="entry name" value="P-loop containing nucleoside triphosphate hydrolases"/>
    <property type="match status" value="1"/>
</dbReference>
<feature type="compositionally biased region" description="Basic and acidic residues" evidence="3">
    <location>
        <begin position="938"/>
        <end position="947"/>
    </location>
</feature>
<feature type="compositionally biased region" description="Basic and acidic residues" evidence="3">
    <location>
        <begin position="1046"/>
        <end position="1055"/>
    </location>
</feature>
<dbReference type="GO" id="GO:0004016">
    <property type="term" value="F:adenylate cyclase activity"/>
    <property type="evidence" value="ECO:0007669"/>
    <property type="project" value="TreeGrafter"/>
</dbReference>
<accession>A0AAD3DUL6</accession>
<evidence type="ECO:0000256" key="1">
    <source>
        <dbReference type="ARBA" id="ARBA00022741"/>
    </source>
</evidence>
<reference evidence="5 6" key="1">
    <citation type="journal article" date="2021" name="Sci. Rep.">
        <title>Genome sequencing of the multicellular alga Astrephomene provides insights into convergent evolution of germ-soma differentiation.</title>
        <authorList>
            <person name="Yamashita S."/>
            <person name="Yamamoto K."/>
            <person name="Matsuzaki R."/>
            <person name="Suzuki S."/>
            <person name="Yamaguchi H."/>
            <person name="Hirooka S."/>
            <person name="Minakuchi Y."/>
            <person name="Miyagishima S."/>
            <person name="Kawachi M."/>
            <person name="Toyoda A."/>
            <person name="Nozaki H."/>
        </authorList>
    </citation>
    <scope>NUCLEOTIDE SEQUENCE [LARGE SCALE GENOMIC DNA]</scope>
    <source>
        <strain evidence="5 6">NIES-4017</strain>
    </source>
</reference>
<feature type="region of interest" description="Disordered" evidence="3">
    <location>
        <begin position="1855"/>
        <end position="1905"/>
    </location>
</feature>
<dbReference type="GO" id="GO:0005737">
    <property type="term" value="C:cytoplasm"/>
    <property type="evidence" value="ECO:0007669"/>
    <property type="project" value="TreeGrafter"/>
</dbReference>
<dbReference type="GO" id="GO:0005524">
    <property type="term" value="F:ATP binding"/>
    <property type="evidence" value="ECO:0007669"/>
    <property type="project" value="UniProtKB-KW"/>
</dbReference>
<feature type="compositionally biased region" description="Low complexity" evidence="3">
    <location>
        <begin position="1434"/>
        <end position="1446"/>
    </location>
</feature>
<feature type="region of interest" description="Disordered" evidence="3">
    <location>
        <begin position="232"/>
        <end position="375"/>
    </location>
</feature>
<feature type="region of interest" description="Disordered" evidence="3">
    <location>
        <begin position="1332"/>
        <end position="1368"/>
    </location>
</feature>
<feature type="compositionally biased region" description="Basic and acidic residues" evidence="3">
    <location>
        <begin position="20"/>
        <end position="32"/>
    </location>
</feature>
<evidence type="ECO:0000256" key="2">
    <source>
        <dbReference type="ARBA" id="ARBA00022840"/>
    </source>
</evidence>
<comment type="caution">
    <text evidence="5">The sequence shown here is derived from an EMBL/GenBank/DDBJ whole genome shotgun (WGS) entry which is preliminary data.</text>
</comment>
<feature type="domain" description="Guanylate cyclase" evidence="4">
    <location>
        <begin position="1605"/>
        <end position="1677"/>
    </location>
</feature>
<dbReference type="EMBL" id="BMAR01000022">
    <property type="protein sequence ID" value="GFR48148.1"/>
    <property type="molecule type" value="Genomic_DNA"/>
</dbReference>
<feature type="region of interest" description="Disordered" evidence="3">
    <location>
        <begin position="1948"/>
        <end position="1991"/>
    </location>
</feature>
<feature type="region of interest" description="Disordered" evidence="3">
    <location>
        <begin position="847"/>
        <end position="906"/>
    </location>
</feature>
<gene>
    <name evidence="5" type="ORF">Agub_g9980</name>
</gene>
<evidence type="ECO:0000259" key="4">
    <source>
        <dbReference type="PROSITE" id="PS50125"/>
    </source>
</evidence>
<feature type="compositionally biased region" description="Polar residues" evidence="3">
    <location>
        <begin position="1417"/>
        <end position="1432"/>
    </location>
</feature>
<dbReference type="GO" id="GO:0009190">
    <property type="term" value="P:cyclic nucleotide biosynthetic process"/>
    <property type="evidence" value="ECO:0007669"/>
    <property type="project" value="InterPro"/>
</dbReference>
<feature type="compositionally biased region" description="Basic and acidic residues" evidence="3">
    <location>
        <begin position="52"/>
        <end position="62"/>
    </location>
</feature>
<feature type="compositionally biased region" description="Low complexity" evidence="3">
    <location>
        <begin position="708"/>
        <end position="722"/>
    </location>
</feature>
<feature type="compositionally biased region" description="Basic and acidic residues" evidence="3">
    <location>
        <begin position="320"/>
        <end position="329"/>
    </location>
</feature>
<feature type="compositionally biased region" description="Polar residues" evidence="3">
    <location>
        <begin position="851"/>
        <end position="872"/>
    </location>
</feature>
<keyword evidence="1" id="KW-0547">Nucleotide-binding</keyword>
<dbReference type="PROSITE" id="PS50125">
    <property type="entry name" value="GUANYLATE_CYCLASE_2"/>
    <property type="match status" value="2"/>
</dbReference>
<organism evidence="5 6">
    <name type="scientific">Astrephomene gubernaculifera</name>
    <dbReference type="NCBI Taxonomy" id="47775"/>
    <lineage>
        <taxon>Eukaryota</taxon>
        <taxon>Viridiplantae</taxon>
        <taxon>Chlorophyta</taxon>
        <taxon>core chlorophytes</taxon>
        <taxon>Chlorophyceae</taxon>
        <taxon>CS clade</taxon>
        <taxon>Chlamydomonadales</taxon>
        <taxon>Astrephomenaceae</taxon>
        <taxon>Astrephomene</taxon>
    </lineage>
</organism>
<feature type="region of interest" description="Disordered" evidence="3">
    <location>
        <begin position="1"/>
        <end position="209"/>
    </location>
</feature>
<feature type="region of interest" description="Disordered" evidence="3">
    <location>
        <begin position="1140"/>
        <end position="1168"/>
    </location>
</feature>
<dbReference type="Pfam" id="PF00211">
    <property type="entry name" value="Guanylate_cyc"/>
    <property type="match status" value="1"/>
</dbReference>
<sequence length="2702" mass="287427">MASLPAGALQPPDYLPNGPLHREREGPVERTSRRQASAAEDADAADILQAWDRARAAEDASQHRPAHYESVSGADSGINAAGNAHEEEGHGLSARKHLMPPVSGDLTRVLLTPARHSHGFSQSARSRLASTDGRKVPSFLDPTDAPPNDRIRKAKQRRNSYSVPEARAVPSESHPGLASTSVRQQEQHAAAEQASGSGRGMRRPPVRRATLQDLQLDLSDLTPAASLQLTSATGVQPTISPVSNIAPGSPPAAAGSSKEQHPTTSTSGQLTRLSPTADSAAEGTGIRKKFIKMISLQKSRTREKAPHPSKLGLQGPTPSEVHEHYHIAEDSDDDDESAGSEGHVAPRPMSHDSDDDDAEDARGGDGPPAAPWKMGGVAGPSPIELRLMGAANSVSFKKSTMKQGVLRPLSTLPPFVPRLFIEDIILNHEKYRGFDTGRDLTAASKTLQPSIIELQAAVMIADVTGFTRLTEILSKKGTSGVELLTTCMNNYFTRAIDMIMAFEGDVIKFAGDSMIVLFYPNEHERRLSDKGLRACTLRMMACSYQLATKLGHMRMKMNGQVEPAPPPTAEPAQSFAAVQAAPSAPLPSAAQAHGMGPLPSLDLDNMEGNQPDMLRNNSGPFNASAAASRRFRQDSPRSSATNQPVQGSATGEEGSPTGTDPAATRVAEGSDQPSSISSRRRGKSWSLMASILKASRANARRSDAYMTPGSLSPAAASSSGPSRVSFEKTESKNPSRMSSRERAKTETGLGLALRNFAGGGGGGGNAAEGSAGGAGAAGLWAGGVGVVQREMSVATKLNLPPPLRPMQPRASMTLSPHGATAGASMTAGTGPLASGVYPGSGSALASLGASTVTPASGSPRSFTENAAGSGSSFRRVHGASLSSCRSERRLPSGFAGQPALAGQSGDWRSKLQNLSTAIVQSPGSGRLEEEVLAPQRSRLSESARAVRWDTVQEEESVAEEASEESGHEEDASYPPIQEPSPTAAANAAKPVLSGAPSGRSAGGFEGASHPSLTSERSYSSVGSVSAGVARTMHAVDLRRKLLLRASHSDREEAHGKRAAAAATDDGLGAGPGPIAEGFEDTPPGRSRQHSDTEGPQHAGGDGKQGSFMQKVVHWFSANARNRNGYVDSFSVVMHQNHQPSTLAMTSPETQSDPQSSLPPSAPPSANNSITAMNNAILNSANAASVMSRPQTIVGSGAPTKAPRGDPIMDEVSNARLSLKVMTSAGSVCVFHVGGGVDEVTDPTLPEVPRWEFFIGDRPLAPLLDANQRRRCVSQVAVIEDQASAGSVVASSEVMELVQGEWELAALPDSVWRVVGPIQSPAQGPFRLSYTSVRTSATSHTPHLRGSDVGAGSSGLQQVTEPHPNTEAAHPCEEEMDVLMLRQTLEGLRLTNSATDGQEGVKAGQPSSGPGVGASRLLGNSLTGSSDRPTNGSGAAAPASQPQPAHYQPQSLLAMGQSDSMERANSLPTSAPSTAAAASAGAATAAATSAAAAAAAAAQLPPRLRHEFVNLPEHVQRRIAGLLRMHVLGSVRVRVEAGHLDFINEIRPLTCMFLGFPSLLQPRDDVAHKDQVQCVQFAYTSVQAIMRKWDGSFLQFRSDEKGFVGICAFGLPGHTHEDNPTRGIRAALELASTIKAGGHTVAIGVTTGDLLCTCVGARKLRSEYTVFGDAINLSARLMVKCKRDSAVGNILCDEPTYLRAKYQASFDELEPLPVKGKAQPVLVYRVNAHDATAEAQAAQERREAAEVSSGERPLIGRDPEMTLTLNHAASMISGMSQGGIIIIEGNTGMGKTKLLMEVRKSLERINADTSIGSRPAFHMVFGMADTANKSQKLHPWRRVFQELFALDLKLKNMAAAGPGGTNTSSSGTTPSGPTGRRTAPNASTSGAVAGLGQGRRRGTEDGPGHAVFTALGERLSKVPNYDTEWRQHLAELLDLPLPSIPLGSLEAEQAQLAPQPQPPQPTLSQAGQAVGSDQVDGDGPEGAGLPPPLGATQSVPVGLFPLSGDALEMLPASLAAATPGSMLRSSSPWKTPSMRHASMTMPVPPPGLLDPHMHPGGLATAGSVVPGAVAGKVSSPVHATPHTSQVGADIRKNSLNFLVHVMQEFISLYGPTLALLENLHDFDTWSWQLLVKAAELLTSDCMILATTRPNDLPAVGASHHLHGKAAMYQKVAMMYRHLLKLPSATRIVLEPFTFHQTKSLMQVVADINYPDQYVLAVMEKTGGMPLYIEKVTEFLCQSQPMTQRPWLPDQGGEFSANVNKMIRNLNFQQVIIERMDRLKPGIHLTLKVASVMGQWVDLEILHKFYPINKSKEELKAHLQELERGNFLKPTDTEGVWEFNMVERDIVYEVIPHYQRRRLHAKLAQELEKSLEEQHVATLTTIAYHWHQACMGHEVAEVECSLKAIEFWHRAAEAAYNGSSLMEALKLYQKAAQIAEILAESMGGSVTAGNHQALSKGRDRPVDDAGPSTSGGGAQEGGSADGRIDGTDQSFTAVGSAFKGQLNWGLISRLSRSQWETKMASCCLGIVMQQCYEYNHSEYWDTEDYFRLLTEHAIRGLMLLGAPHPKALLSEKRSANGNGTLLTRLCGCCFQGGSSSVVGSGGSQSAGPQHGWHTGLVLQDGEVQEIREILLVLIVAANHYSLHHDWNEYVRLLTFCKRVCKFFNKCSDSGTDPFLDIRDACSRCIKKLQNQSRTADREWRHSVQ</sequence>
<feature type="region of interest" description="Disordered" evidence="3">
    <location>
        <begin position="704"/>
        <end position="746"/>
    </location>
</feature>
<keyword evidence="2" id="KW-0067">ATP-binding</keyword>
<feature type="compositionally biased region" description="Polar residues" evidence="3">
    <location>
        <begin position="636"/>
        <end position="649"/>
    </location>
</feature>
<name>A0AAD3DUL6_9CHLO</name>
<dbReference type="Proteomes" id="UP001054857">
    <property type="component" value="Unassembled WGS sequence"/>
</dbReference>
<dbReference type="SUPFAM" id="SSF55073">
    <property type="entry name" value="Nucleotide cyclase"/>
    <property type="match status" value="2"/>
</dbReference>
<feature type="compositionally biased region" description="Low complexity" evidence="3">
    <location>
        <begin position="570"/>
        <end position="592"/>
    </location>
</feature>
<keyword evidence="6" id="KW-1185">Reference proteome</keyword>
<feature type="compositionally biased region" description="Low complexity" evidence="3">
    <location>
        <begin position="1150"/>
        <end position="1168"/>
    </location>
</feature>
<feature type="compositionally biased region" description="Polar residues" evidence="3">
    <location>
        <begin position="119"/>
        <end position="129"/>
    </location>
</feature>
<evidence type="ECO:0000256" key="3">
    <source>
        <dbReference type="SAM" id="MobiDB-lite"/>
    </source>
</evidence>
<feature type="region of interest" description="Disordered" evidence="3">
    <location>
        <begin position="1046"/>
        <end position="1104"/>
    </location>
</feature>
<dbReference type="InterPro" id="IPR001054">
    <property type="entry name" value="A/G_cyclase"/>
</dbReference>
<evidence type="ECO:0000313" key="6">
    <source>
        <dbReference type="Proteomes" id="UP001054857"/>
    </source>
</evidence>
<dbReference type="PANTHER" id="PTHR16305">
    <property type="entry name" value="TESTICULAR SOLUBLE ADENYLYL CYCLASE"/>
    <property type="match status" value="1"/>
</dbReference>
<feature type="compositionally biased region" description="Polar residues" evidence="3">
    <location>
        <begin position="232"/>
        <end position="243"/>
    </location>
</feature>
<feature type="region of interest" description="Disordered" evidence="3">
    <location>
        <begin position="798"/>
        <end position="826"/>
    </location>
</feature>
<feature type="region of interest" description="Disordered" evidence="3">
    <location>
        <begin position="558"/>
        <end position="683"/>
    </location>
</feature>
<feature type="compositionally biased region" description="Low complexity" evidence="3">
    <location>
        <begin position="1860"/>
        <end position="1879"/>
    </location>
</feature>
<feature type="compositionally biased region" description="Polar residues" evidence="3">
    <location>
        <begin position="262"/>
        <end position="277"/>
    </location>
</feature>
<feature type="domain" description="Guanylate cyclase" evidence="4">
    <location>
        <begin position="457"/>
        <end position="517"/>
    </location>
</feature>
<feature type="region of interest" description="Disordered" evidence="3">
    <location>
        <begin position="1391"/>
        <end position="1446"/>
    </location>
</feature>